<proteinExistence type="predicted"/>
<dbReference type="EMBL" id="JAZHRV010000001">
    <property type="protein sequence ID" value="MEH2553664.1"/>
    <property type="molecule type" value="Genomic_DNA"/>
</dbReference>
<accession>A0ABU8B557</accession>
<feature type="compositionally biased region" description="Polar residues" evidence="1">
    <location>
        <begin position="47"/>
        <end position="57"/>
    </location>
</feature>
<comment type="caution">
    <text evidence="2">The sequence shown here is derived from an EMBL/GenBank/DDBJ whole genome shotgun (WGS) entry which is preliminary data.</text>
</comment>
<sequence length="57" mass="5965">MQIKPSAPIGCKLVGTVKGTKLWAGDCTAAPELRTTTPEDKAPTPSPETGTTPKEQQ</sequence>
<feature type="region of interest" description="Disordered" evidence="1">
    <location>
        <begin position="29"/>
        <end position="57"/>
    </location>
</feature>
<organism evidence="2 3">
    <name type="scientific">Bradyrhizobium algeriense</name>
    <dbReference type="NCBI Taxonomy" id="634784"/>
    <lineage>
        <taxon>Bacteria</taxon>
        <taxon>Pseudomonadati</taxon>
        <taxon>Pseudomonadota</taxon>
        <taxon>Alphaproteobacteria</taxon>
        <taxon>Hyphomicrobiales</taxon>
        <taxon>Nitrobacteraceae</taxon>
        <taxon>Bradyrhizobium</taxon>
    </lineage>
</organism>
<evidence type="ECO:0000313" key="2">
    <source>
        <dbReference type="EMBL" id="MEH2553664.1"/>
    </source>
</evidence>
<protein>
    <submittedName>
        <fullName evidence="2">Uncharacterized protein</fullName>
    </submittedName>
</protein>
<dbReference type="Proteomes" id="UP001364224">
    <property type="component" value="Unassembled WGS sequence"/>
</dbReference>
<keyword evidence="3" id="KW-1185">Reference proteome</keyword>
<gene>
    <name evidence="2" type="ORF">V1286_001193</name>
</gene>
<reference evidence="2 3" key="1">
    <citation type="submission" date="2024-02" db="EMBL/GenBank/DDBJ databases">
        <title>Adaptive strategies in a cosmopolitan and abundant soil bacterium.</title>
        <authorList>
            <person name="Carini P."/>
        </authorList>
    </citation>
    <scope>NUCLEOTIDE SEQUENCE [LARGE SCALE GENOMIC DNA]</scope>
    <source>
        <strain evidence="2 3">AZCC 1608</strain>
    </source>
</reference>
<evidence type="ECO:0000256" key="1">
    <source>
        <dbReference type="SAM" id="MobiDB-lite"/>
    </source>
</evidence>
<evidence type="ECO:0000313" key="3">
    <source>
        <dbReference type="Proteomes" id="UP001364224"/>
    </source>
</evidence>
<name>A0ABU8B557_9BRAD</name>